<dbReference type="SUPFAM" id="SSF81383">
    <property type="entry name" value="F-box domain"/>
    <property type="match status" value="1"/>
</dbReference>
<evidence type="ECO:0008006" key="5">
    <source>
        <dbReference type="Google" id="ProtNLM"/>
    </source>
</evidence>
<dbReference type="PANTHER" id="PTHR31672:SF13">
    <property type="entry name" value="F-BOX PROTEIN CPR30-LIKE"/>
    <property type="match status" value="1"/>
</dbReference>
<name>A0AAF0UNA7_SOLVR</name>
<dbReference type="EMBL" id="CP133620">
    <property type="protein sequence ID" value="WMV48284.1"/>
    <property type="molecule type" value="Genomic_DNA"/>
</dbReference>
<keyword evidence="4" id="KW-1185">Reference proteome</keyword>
<dbReference type="InterPro" id="IPR011043">
    <property type="entry name" value="Gal_Oxase/kelch_b-propeller"/>
</dbReference>
<dbReference type="InterPro" id="IPR050796">
    <property type="entry name" value="SCF_F-box_component"/>
</dbReference>
<dbReference type="AlphaFoldDB" id="A0AAF0UNA7"/>
<feature type="domain" description="F-box" evidence="1">
    <location>
        <begin position="12"/>
        <end position="47"/>
    </location>
</feature>
<dbReference type="Proteomes" id="UP001234989">
    <property type="component" value="Chromosome 9"/>
</dbReference>
<protein>
    <recommendedName>
        <fullName evidence="5">F-box domain-containing protein</fullName>
    </recommendedName>
</protein>
<dbReference type="InterPro" id="IPR013187">
    <property type="entry name" value="F-box-assoc_dom_typ3"/>
</dbReference>
<evidence type="ECO:0000259" key="1">
    <source>
        <dbReference type="Pfam" id="PF00646"/>
    </source>
</evidence>
<evidence type="ECO:0000259" key="2">
    <source>
        <dbReference type="Pfam" id="PF08268"/>
    </source>
</evidence>
<organism evidence="3 4">
    <name type="scientific">Solanum verrucosum</name>
    <dbReference type="NCBI Taxonomy" id="315347"/>
    <lineage>
        <taxon>Eukaryota</taxon>
        <taxon>Viridiplantae</taxon>
        <taxon>Streptophyta</taxon>
        <taxon>Embryophyta</taxon>
        <taxon>Tracheophyta</taxon>
        <taxon>Spermatophyta</taxon>
        <taxon>Magnoliopsida</taxon>
        <taxon>eudicotyledons</taxon>
        <taxon>Gunneridae</taxon>
        <taxon>Pentapetalae</taxon>
        <taxon>asterids</taxon>
        <taxon>lamiids</taxon>
        <taxon>Solanales</taxon>
        <taxon>Solanaceae</taxon>
        <taxon>Solanoideae</taxon>
        <taxon>Solaneae</taxon>
        <taxon>Solanum</taxon>
    </lineage>
</organism>
<dbReference type="Pfam" id="PF00646">
    <property type="entry name" value="F-box"/>
    <property type="match status" value="1"/>
</dbReference>
<dbReference type="SUPFAM" id="SSF50965">
    <property type="entry name" value="Galactose oxidase, central domain"/>
    <property type="match status" value="1"/>
</dbReference>
<reference evidence="3" key="1">
    <citation type="submission" date="2023-08" db="EMBL/GenBank/DDBJ databases">
        <title>A de novo genome assembly of Solanum verrucosum Schlechtendal, a Mexican diploid species geographically isolated from the other diploid A-genome species in potato relatives.</title>
        <authorList>
            <person name="Hosaka K."/>
        </authorList>
    </citation>
    <scope>NUCLEOTIDE SEQUENCE</scope>
    <source>
        <tissue evidence="3">Young leaves</tissue>
    </source>
</reference>
<dbReference type="InterPro" id="IPR001810">
    <property type="entry name" value="F-box_dom"/>
</dbReference>
<evidence type="ECO:0000313" key="4">
    <source>
        <dbReference type="Proteomes" id="UP001234989"/>
    </source>
</evidence>
<proteinExistence type="predicted"/>
<dbReference type="NCBIfam" id="TIGR01640">
    <property type="entry name" value="F_box_assoc_1"/>
    <property type="match status" value="1"/>
</dbReference>
<dbReference type="InterPro" id="IPR036047">
    <property type="entry name" value="F-box-like_dom_sf"/>
</dbReference>
<sequence>MSHKSDINVSCDILFSIFVRLPIQSLLRFRSVSISWNDIIFSREFKKAHIDQSKALGRVSFLLQSYISDEFKFINLKNNLVIAIEDNKFPLKGFEYSHVLCSHDGLVLLQNGGVYKTFGLWNPSTRQCLKLASCPHMNISNPQGCGLCYDPTTDDCKVVLIYKLFYLVYSTRNFWTEKITLPQLSINSWSSHLYEGITTGGCVYWYKVAGGNRNCAIIYFDMKSDEFKELPTPSFIGDSCKKHLFHLTILKGRLSLYRLQKKNGLELNMWIMEDDGWKLLMKIPKVLPKFYKYTKILCCLENDEVIFRGPTSPHISIYNPKQGKIVVKEFIFNSNIGYSYLYPYPTGLDNLYFPKIMH</sequence>
<evidence type="ECO:0000313" key="3">
    <source>
        <dbReference type="EMBL" id="WMV48284.1"/>
    </source>
</evidence>
<feature type="domain" description="F-box associated beta-propeller type 3" evidence="2">
    <location>
        <begin position="88"/>
        <end position="324"/>
    </location>
</feature>
<gene>
    <name evidence="3" type="ORF">MTR67_041669</name>
</gene>
<dbReference type="PANTHER" id="PTHR31672">
    <property type="entry name" value="BNACNNG10540D PROTEIN"/>
    <property type="match status" value="1"/>
</dbReference>
<accession>A0AAF0UNA7</accession>
<dbReference type="InterPro" id="IPR017451">
    <property type="entry name" value="F-box-assoc_interact_dom"/>
</dbReference>
<dbReference type="Pfam" id="PF08268">
    <property type="entry name" value="FBA_3"/>
    <property type="match status" value="1"/>
</dbReference>